<dbReference type="InterPro" id="IPR048324">
    <property type="entry name" value="ZSWIM1-3_RNaseH-like"/>
</dbReference>
<organism evidence="11">
    <name type="scientific">Phytophthora nicotianae</name>
    <name type="common">Potato buckeye rot agent</name>
    <name type="synonym">Phytophthora parasitica</name>
    <dbReference type="NCBI Taxonomy" id="4792"/>
    <lineage>
        <taxon>Eukaryota</taxon>
        <taxon>Sar</taxon>
        <taxon>Stramenopiles</taxon>
        <taxon>Oomycota</taxon>
        <taxon>Peronosporomycetes</taxon>
        <taxon>Peronosporales</taxon>
        <taxon>Peronosporaceae</taxon>
        <taxon>Phytophthora</taxon>
    </lineage>
</organism>
<dbReference type="GO" id="GO:0008270">
    <property type="term" value="F:zinc ion binding"/>
    <property type="evidence" value="ECO:0007669"/>
    <property type="project" value="UniProtKB-KW"/>
</dbReference>
<gene>
    <name evidence="11" type="ORF">L914_03406</name>
</gene>
<dbReference type="PROSITE" id="PS50966">
    <property type="entry name" value="ZF_SWIM"/>
    <property type="match status" value="1"/>
</dbReference>
<dbReference type="SUPFAM" id="SSF54001">
    <property type="entry name" value="Cysteine proteinases"/>
    <property type="match status" value="1"/>
</dbReference>
<comment type="similarity">
    <text evidence="1">Belongs to the peptidase C48 family.</text>
</comment>
<evidence type="ECO:0000256" key="2">
    <source>
        <dbReference type="ARBA" id="ARBA00022670"/>
    </source>
</evidence>
<dbReference type="PANTHER" id="PTHR31569:SF4">
    <property type="entry name" value="SWIM-TYPE DOMAIN-CONTAINING PROTEIN"/>
    <property type="match status" value="1"/>
</dbReference>
<dbReference type="InterPro" id="IPR052579">
    <property type="entry name" value="Zinc_finger_SWIM"/>
</dbReference>
<sequence>MDDEQDAPTPGQKRNTRLGDMYAALGIEDDGDSSDNSKDEDYLVEEEEEEEEDIHEADHETSTINSKKKKKTVKAATTASTSGKGKRSNISSPHVVGPFHPLKRRKVVNEEALSPTGSSGSVVYKLKIPSSPEYIPRQRASKHLEELELMETGDDEIVNVVPPFAPKDSFSSWNDFEKHFKIYKQKNNLKFRVRSSEKMENYNKAHEDQMPTEFEFTHKIFRCTHGVSQKSRSKGHRNRKQRYCKCKARLTVVVTKIVGNVYGIVTRNQNHTHSHPTTSTQASTYLTTKTLPLDNEDREDVKTLVDARVSSSHITNFLNDRIGCKVTPQQTRNLIRSVTGQDSAEEMLKNMLHALRQVDGSDVLVMQDQMDATCGIVMQTRVQKMMFEQWGENLTMDFTHGTNNLGYHLGSLVVTTCTGRGFPVLDFICLNEFAVTIKIILEYFKEKNAKWEGVTSVVINKDFTEWKVLEECFPSAHILLCQFHAISYWKKVMKRPVYHIKVVESEDLLELMMKLLYCHTEQSYEARYDELKKYCKKSKKQAFFAYFEKNWNSCRAMWSNYARGKHFTAGNTTTNRIESNWKYLKMLLGRKTRIDRTIAGLLQHQMTITRQIVTEIGQQHSTSRMLNTIPKFLRAVARRISSHVLERVKKEWERFVNQMEKTTCERRSSSHQWKVYFLHYVYECDELDWTCTCLFYSSNHLPCCHLMHVANQGNGFQALPGMSIDERWSTFEALDFKEELSSAADTLQPIVNMSKLKLPKQKLRLPDETGSTESKRKPTDLETEKEVVFVRLRRNERANQVVLSSAEKYSYAKAMLEPLLQHLSELSSADYYQELSAWKETVDIGLRVGEKGTFVSSNDEGGEDEDTEAGNFSLLDPVEAMGTACLMETLETSADSADITDDSSDGETVPPTQPSEITKETPKDSSDENLQDEGDGEDMSIDPKGQGRPRTTTKQLRQTKIATRLAVHKYPSNLTVQLDEFVIWARNTSNLKVVADMMDKYPIQLEDAYLRSRTIQCSWEAMRTGTYMHPFVIPADLTRSMEAAIKDAKNEQRGPGPLADKIKKQGIGLDIVASIDPKLWKFSGKYVGVLTAFYAVKSNIRSWFDDRKWLERDWRKVVSNVDLFGAETGMTGLSSDAVCNRHWAMANEVISKFTISRLSSEFAPKSGKGIIAFDNIVGGLCRGWLNDSPVDFCMESLSEVVEQCYVLSSLTSAVGWPRLPTSPIIATRFILHPFNLKQNHWGVIIARLRYNAAADRLKVHVYLYEPLIDDEYHEDMEAEWNGITDNENKLVKEGLRGFVERWCQASAPNTKLEVDPIKWVEKPQQPDYASCGAFVVGQAYSYVTENLLWQHTKVSKDDVQVMRLRMLWMILCNSRERRRSRATIEKAKAIGDKLLDELK</sequence>
<dbReference type="Pfam" id="PF02902">
    <property type="entry name" value="Peptidase_C48"/>
    <property type="match status" value="1"/>
</dbReference>
<dbReference type="InterPro" id="IPR038765">
    <property type="entry name" value="Papain-like_cys_pep_sf"/>
</dbReference>
<dbReference type="Gene3D" id="3.40.395.10">
    <property type="entry name" value="Adenoviral Proteinase, Chain A"/>
    <property type="match status" value="1"/>
</dbReference>
<evidence type="ECO:0000256" key="7">
    <source>
        <dbReference type="PROSITE-ProRule" id="PRU00325"/>
    </source>
</evidence>
<keyword evidence="4 7" id="KW-0863">Zinc-finger</keyword>
<feature type="compositionally biased region" description="Acidic residues" evidence="8">
    <location>
        <begin position="42"/>
        <end position="55"/>
    </location>
</feature>
<protein>
    <recommendedName>
        <fullName evidence="12">SWIM-type domain-containing protein</fullName>
    </recommendedName>
</protein>
<dbReference type="VEuPathDB" id="FungiDB:PPTG_04075"/>
<dbReference type="PANTHER" id="PTHR31569">
    <property type="entry name" value="SWIM-TYPE DOMAIN-CONTAINING PROTEIN"/>
    <property type="match status" value="1"/>
</dbReference>
<evidence type="ECO:0000259" key="10">
    <source>
        <dbReference type="PROSITE" id="PS50966"/>
    </source>
</evidence>
<dbReference type="Proteomes" id="UP000054532">
    <property type="component" value="Unassembled WGS sequence"/>
</dbReference>
<keyword evidence="5" id="KW-0378">Hydrolase</keyword>
<dbReference type="PROSITE" id="PS50600">
    <property type="entry name" value="ULP_PROTEASE"/>
    <property type="match status" value="1"/>
</dbReference>
<feature type="domain" description="SWIM-type" evidence="10">
    <location>
        <begin position="676"/>
        <end position="714"/>
    </location>
</feature>
<accession>W2NYP8</accession>
<evidence type="ECO:0000259" key="9">
    <source>
        <dbReference type="PROSITE" id="PS50600"/>
    </source>
</evidence>
<dbReference type="Pfam" id="PF21056">
    <property type="entry name" value="ZSWIM1-3_RNaseH-like"/>
    <property type="match status" value="1"/>
</dbReference>
<evidence type="ECO:0000256" key="6">
    <source>
        <dbReference type="ARBA" id="ARBA00022833"/>
    </source>
</evidence>
<dbReference type="EMBL" id="KI691454">
    <property type="protein sequence ID" value="ETM53093.1"/>
    <property type="molecule type" value="Genomic_DNA"/>
</dbReference>
<evidence type="ECO:0008006" key="12">
    <source>
        <dbReference type="Google" id="ProtNLM"/>
    </source>
</evidence>
<dbReference type="SMART" id="SM00575">
    <property type="entry name" value="ZnF_PMZ"/>
    <property type="match status" value="1"/>
</dbReference>
<dbReference type="Pfam" id="PF21599">
    <property type="entry name" value="ZSWIM3_N"/>
    <property type="match status" value="1"/>
</dbReference>
<dbReference type="GO" id="GO:0008234">
    <property type="term" value="F:cysteine-type peptidase activity"/>
    <property type="evidence" value="ECO:0007669"/>
    <property type="project" value="InterPro"/>
</dbReference>
<feature type="compositionally biased region" description="Acidic residues" evidence="8">
    <location>
        <begin position="927"/>
        <end position="940"/>
    </location>
</feature>
<dbReference type="InterPro" id="IPR003653">
    <property type="entry name" value="Peptidase_C48_C"/>
</dbReference>
<feature type="region of interest" description="Disordered" evidence="8">
    <location>
        <begin position="854"/>
        <end position="874"/>
    </location>
</feature>
<keyword evidence="3" id="KW-0479">Metal-binding</keyword>
<feature type="compositionally biased region" description="Low complexity" evidence="8">
    <location>
        <begin position="74"/>
        <end position="83"/>
    </location>
</feature>
<evidence type="ECO:0000256" key="1">
    <source>
        <dbReference type="ARBA" id="ARBA00005234"/>
    </source>
</evidence>
<dbReference type="InterPro" id="IPR006564">
    <property type="entry name" value="Znf_PMZ"/>
</dbReference>
<dbReference type="InterPro" id="IPR048325">
    <property type="entry name" value="ZSWIM3_N"/>
</dbReference>
<feature type="region of interest" description="Disordered" evidence="8">
    <location>
        <begin position="894"/>
        <end position="957"/>
    </location>
</feature>
<reference evidence="11" key="1">
    <citation type="submission" date="2013-11" db="EMBL/GenBank/DDBJ databases">
        <title>The Genome Sequence of Phytophthora parasitica IAC_01/95.</title>
        <authorList>
            <consortium name="The Broad Institute Genomics Platform"/>
            <person name="Russ C."/>
            <person name="Tyler B."/>
            <person name="Panabieres F."/>
            <person name="Shan W."/>
            <person name="Tripathy S."/>
            <person name="Grunwald N."/>
            <person name="Machado M."/>
            <person name="Johnson C.S."/>
            <person name="Arredondo F."/>
            <person name="Hong C."/>
            <person name="Coffey M."/>
            <person name="Young S.K."/>
            <person name="Zeng Q."/>
            <person name="Gargeya S."/>
            <person name="Fitzgerald M."/>
            <person name="Abouelleil A."/>
            <person name="Alvarado L."/>
            <person name="Chapman S.B."/>
            <person name="Gainer-Dewar J."/>
            <person name="Goldberg J."/>
            <person name="Griggs A."/>
            <person name="Gujja S."/>
            <person name="Hansen M."/>
            <person name="Howarth C."/>
            <person name="Imamovic A."/>
            <person name="Ireland A."/>
            <person name="Larimer J."/>
            <person name="McCowan C."/>
            <person name="Murphy C."/>
            <person name="Pearson M."/>
            <person name="Poon T.W."/>
            <person name="Priest M."/>
            <person name="Roberts A."/>
            <person name="Saif S."/>
            <person name="Shea T."/>
            <person name="Sykes S."/>
            <person name="Wortman J."/>
            <person name="Nusbaum C."/>
            <person name="Birren B."/>
        </authorList>
    </citation>
    <scope>NUCLEOTIDE SEQUENCE [LARGE SCALE GENOMIC DNA]</scope>
    <source>
        <strain evidence="11">IAC_01/95</strain>
    </source>
</reference>
<dbReference type="GO" id="GO:0006508">
    <property type="term" value="P:proteolysis"/>
    <property type="evidence" value="ECO:0007669"/>
    <property type="project" value="UniProtKB-KW"/>
</dbReference>
<feature type="domain" description="Ubiquitin-like protease family profile" evidence="9">
    <location>
        <begin position="1148"/>
        <end position="1342"/>
    </location>
</feature>
<evidence type="ECO:0000256" key="8">
    <source>
        <dbReference type="SAM" id="MobiDB-lite"/>
    </source>
</evidence>
<evidence type="ECO:0000256" key="3">
    <source>
        <dbReference type="ARBA" id="ARBA00022723"/>
    </source>
</evidence>
<name>W2NYP8_PHYNI</name>
<dbReference type="VEuPathDB" id="FungiDB:PPTG_22246"/>
<keyword evidence="2" id="KW-0645">Protease</keyword>
<evidence type="ECO:0000313" key="11">
    <source>
        <dbReference type="EMBL" id="ETM53093.1"/>
    </source>
</evidence>
<evidence type="ECO:0000256" key="4">
    <source>
        <dbReference type="ARBA" id="ARBA00022771"/>
    </source>
</evidence>
<proteinExistence type="inferred from homology"/>
<evidence type="ECO:0000256" key="5">
    <source>
        <dbReference type="ARBA" id="ARBA00022801"/>
    </source>
</evidence>
<dbReference type="InterPro" id="IPR007527">
    <property type="entry name" value="Znf_SWIM"/>
</dbReference>
<feature type="region of interest" description="Disordered" evidence="8">
    <location>
        <begin position="1"/>
        <end position="98"/>
    </location>
</feature>
<keyword evidence="6" id="KW-0862">Zinc</keyword>
<feature type="compositionally biased region" description="Basic and acidic residues" evidence="8">
    <location>
        <begin position="917"/>
        <end position="926"/>
    </location>
</feature>